<name>E6K1G9_PARDN</name>
<dbReference type="Gene3D" id="3.40.50.2000">
    <property type="entry name" value="Glycogen Phosphorylase B"/>
    <property type="match status" value="2"/>
</dbReference>
<dbReference type="InterPro" id="IPR050194">
    <property type="entry name" value="Glycosyltransferase_grp1"/>
</dbReference>
<evidence type="ECO:0000259" key="3">
    <source>
        <dbReference type="Pfam" id="PF00534"/>
    </source>
</evidence>
<dbReference type="Pfam" id="PF00534">
    <property type="entry name" value="Glycos_transf_1"/>
    <property type="match status" value="1"/>
</dbReference>
<dbReference type="HOGENOM" id="CLU_009583_2_1_11"/>
<dbReference type="CDD" id="cd03801">
    <property type="entry name" value="GT4_PimA-like"/>
    <property type="match status" value="1"/>
</dbReference>
<dbReference type="GO" id="GO:0016758">
    <property type="term" value="F:hexosyltransferase activity"/>
    <property type="evidence" value="ECO:0007669"/>
    <property type="project" value="TreeGrafter"/>
</dbReference>
<dbReference type="EC" id="2.4.1.57" evidence="5"/>
<dbReference type="GO" id="GO:1901137">
    <property type="term" value="P:carbohydrate derivative biosynthetic process"/>
    <property type="evidence" value="ECO:0007669"/>
    <property type="project" value="UniProtKB-ARBA"/>
</dbReference>
<dbReference type="SUPFAM" id="SSF53756">
    <property type="entry name" value="UDP-Glycosyltransferase/glycogen phosphorylase"/>
    <property type="match status" value="1"/>
</dbReference>
<dbReference type="Pfam" id="PF13439">
    <property type="entry name" value="Glyco_transf_4"/>
    <property type="match status" value="1"/>
</dbReference>
<evidence type="ECO:0000256" key="1">
    <source>
        <dbReference type="ARBA" id="ARBA00022676"/>
    </source>
</evidence>
<evidence type="ECO:0000313" key="5">
    <source>
        <dbReference type="EMBL" id="EFT83650.1"/>
    </source>
</evidence>
<proteinExistence type="predicted"/>
<keyword evidence="2 5" id="KW-0808">Transferase</keyword>
<dbReference type="PANTHER" id="PTHR45947:SF3">
    <property type="entry name" value="SULFOQUINOVOSYL TRANSFERASE SQD2"/>
    <property type="match status" value="1"/>
</dbReference>
<evidence type="ECO:0000256" key="2">
    <source>
        <dbReference type="ARBA" id="ARBA00022679"/>
    </source>
</evidence>
<sequence>MRIGFVFDDSLDAPDGVQQYIMTVGRELVRRGHQVVYLVGETATHPVDGIVPFSRNVAVRFNGNIMRIPLPTSREKIRQTLRHYDFDVLHVQAPYSPFMAGRVIDQAKKVSPRTRIVATYHIAPYSGLAMAGGKILGWLNASSRRKIDQIIAVSTVAADYARQAEGVAQATVIPNPVDCLAVRQRLEEEGERDPDRPFDQVHHRNHVVFLGRFVERKGAVLLLGALEYAQAHPDQVSFPDDIHVSFAGKGPLLEESKKRAAALKIPTDFLGFIDEEEKAPYLASADVAVFPSKAAESFGIVLIEAMAAGSGVILAGDNPGYHSTMLGNEEILFDVTSPDRAYKLAMLIAKALNDDVWARKIHSWQEKLITRYDVRTVVDQLEAVYRPR</sequence>
<dbReference type="Proteomes" id="UP000004946">
    <property type="component" value="Chromosome"/>
</dbReference>
<dbReference type="EMBL" id="AEON01000001">
    <property type="protein sequence ID" value="EFT83650.1"/>
    <property type="molecule type" value="Genomic_DNA"/>
</dbReference>
<protein>
    <submittedName>
        <fullName evidence="5">GDP-mannose-dependent alpha-(1-2)-phosphatidylinositol mannosyltransferase</fullName>
        <ecNumber evidence="5">2.4.1.57</ecNumber>
    </submittedName>
</protein>
<dbReference type="InterPro" id="IPR028098">
    <property type="entry name" value="Glyco_trans_4-like_N"/>
</dbReference>
<dbReference type="AlphaFoldDB" id="E6K1G9"/>
<dbReference type="eggNOG" id="COG0438">
    <property type="taxonomic scope" value="Bacteria"/>
</dbReference>
<keyword evidence="6" id="KW-1185">Reference proteome</keyword>
<dbReference type="InterPro" id="IPR001296">
    <property type="entry name" value="Glyco_trans_1"/>
</dbReference>
<accession>E6K1G9</accession>
<organism evidence="5 6">
    <name type="scientific">Parascardovia denticolens DSM 10105 = JCM 12538</name>
    <dbReference type="NCBI Taxonomy" id="864564"/>
    <lineage>
        <taxon>Bacteria</taxon>
        <taxon>Bacillati</taxon>
        <taxon>Actinomycetota</taxon>
        <taxon>Actinomycetes</taxon>
        <taxon>Bifidobacteriales</taxon>
        <taxon>Bifidobacteriaceae</taxon>
        <taxon>Parascardovia</taxon>
    </lineage>
</organism>
<comment type="caution">
    <text evidence="5">The sequence shown here is derived from an EMBL/GenBank/DDBJ whole genome shotgun (WGS) entry which is preliminary data.</text>
</comment>
<reference evidence="5 6" key="1">
    <citation type="submission" date="2010-12" db="EMBL/GenBank/DDBJ databases">
        <authorList>
            <person name="Muzny D."/>
            <person name="Qin X."/>
            <person name="Buhay C."/>
            <person name="Dugan-Rocha S."/>
            <person name="Ding Y."/>
            <person name="Chen G."/>
            <person name="Hawes A."/>
            <person name="Holder M."/>
            <person name="Jhangiani S."/>
            <person name="Johnson A."/>
            <person name="Khan Z."/>
            <person name="Li Z."/>
            <person name="Liu W."/>
            <person name="Liu X."/>
            <person name="Perez L."/>
            <person name="Shen H."/>
            <person name="Wang Q."/>
            <person name="Watt J."/>
            <person name="Xi L."/>
            <person name="Xin Y."/>
            <person name="Zhou J."/>
            <person name="Deng J."/>
            <person name="Jiang H."/>
            <person name="Liu Y."/>
            <person name="Qu J."/>
            <person name="Song X.-Z."/>
            <person name="Zhang L."/>
            <person name="Villasana D."/>
            <person name="Johnson A."/>
            <person name="Liu J."/>
            <person name="Liyanage D."/>
            <person name="Lorensuhewa L."/>
            <person name="Robinson T."/>
            <person name="Song A."/>
            <person name="Song B.-B."/>
            <person name="Dinh H."/>
            <person name="Thornton R."/>
            <person name="Coyle M."/>
            <person name="Francisco L."/>
            <person name="Jackson L."/>
            <person name="Javaid M."/>
            <person name="Korchina V."/>
            <person name="Kovar C."/>
            <person name="Mata R."/>
            <person name="Mathew T."/>
            <person name="Ngo R."/>
            <person name="Nguyen L."/>
            <person name="Nguyen N."/>
            <person name="Okwuonu G."/>
            <person name="Ongeri F."/>
            <person name="Pham C."/>
            <person name="Simmons D."/>
            <person name="Wilczek-Boney K."/>
            <person name="Hale W."/>
            <person name="Jakkamsetti A."/>
            <person name="Pham P."/>
            <person name="Ruth R."/>
            <person name="San Lucas F."/>
            <person name="Warren J."/>
            <person name="Zhang J."/>
            <person name="Zhao Z."/>
            <person name="Zhou C."/>
            <person name="Zhu D."/>
            <person name="Lee S."/>
            <person name="Bess C."/>
            <person name="Blankenburg K."/>
            <person name="Forbes L."/>
            <person name="Fu Q."/>
            <person name="Gubbala S."/>
            <person name="Hirani K."/>
            <person name="Jayaseelan J.C."/>
            <person name="Lara F."/>
            <person name="Munidasa M."/>
            <person name="Palculict T."/>
            <person name="Patil S."/>
            <person name="Pu L.-L."/>
            <person name="Saada N."/>
            <person name="Tang L."/>
            <person name="Weissenberger G."/>
            <person name="Zhu Y."/>
            <person name="Hemphill L."/>
            <person name="Shang Y."/>
            <person name="Youmans B."/>
            <person name="Ayvaz T."/>
            <person name="Ross M."/>
            <person name="Santibanez J."/>
            <person name="Aqrawi P."/>
            <person name="Gross S."/>
            <person name="Joshi V."/>
            <person name="Fowler G."/>
            <person name="Nazareth L."/>
            <person name="Reid J."/>
            <person name="Worley K."/>
            <person name="Petrosino J."/>
            <person name="Highlander S."/>
            <person name="Gibbs R."/>
        </authorList>
    </citation>
    <scope>NUCLEOTIDE SEQUENCE [LARGE SCALE GENOMIC DNA]</scope>
    <source>
        <strain evidence="5 6">DSM 10105</strain>
    </source>
</reference>
<gene>
    <name evidence="5" type="primary">pimA</name>
    <name evidence="5" type="ORF">HMPREF0620_0655</name>
</gene>
<dbReference type="PANTHER" id="PTHR45947">
    <property type="entry name" value="SULFOQUINOVOSYL TRANSFERASE SQD2"/>
    <property type="match status" value="1"/>
</dbReference>
<evidence type="ECO:0000259" key="4">
    <source>
        <dbReference type="Pfam" id="PF13439"/>
    </source>
</evidence>
<feature type="domain" description="Glycosyl transferase family 1" evidence="3">
    <location>
        <begin position="203"/>
        <end position="355"/>
    </location>
</feature>
<feature type="domain" description="Glycosyltransferase subfamily 4-like N-terminal" evidence="4">
    <location>
        <begin position="15"/>
        <end position="179"/>
    </location>
</feature>
<evidence type="ECO:0000313" key="6">
    <source>
        <dbReference type="Proteomes" id="UP000004946"/>
    </source>
</evidence>
<dbReference type="RefSeq" id="WP_006289044.1">
    <property type="nucleotide sequence ID" value="NZ_AP012333.1"/>
</dbReference>
<keyword evidence="1 5" id="KW-0328">Glycosyltransferase</keyword>